<gene>
    <name evidence="4" type="primary">cep85l</name>
</gene>
<dbReference type="FunCoup" id="A0A6P7HD48">
    <property type="interactions" value="976"/>
</dbReference>
<dbReference type="PANTHER" id="PTHR31075">
    <property type="entry name" value="CENTROSOMAL PROTEIN OF 85 KDA"/>
    <property type="match status" value="1"/>
</dbReference>
<feature type="compositionally biased region" description="Basic and acidic residues" evidence="2">
    <location>
        <begin position="1"/>
        <end position="13"/>
    </location>
</feature>
<feature type="compositionally biased region" description="Basic residues" evidence="2">
    <location>
        <begin position="644"/>
        <end position="655"/>
    </location>
</feature>
<dbReference type="PANTHER" id="PTHR31075:SF2">
    <property type="entry name" value="CENTROSOMAL PROTEIN OF 85 KDA-LIKE"/>
    <property type="match status" value="1"/>
</dbReference>
<dbReference type="Proteomes" id="UP000515145">
    <property type="component" value="Chromosome 24"/>
</dbReference>
<dbReference type="AlphaFoldDB" id="A0A6P7HD48"/>
<dbReference type="InParanoid" id="A0A6P7HD48"/>
<evidence type="ECO:0000313" key="4">
    <source>
        <dbReference type="RefSeq" id="XP_028253445.1"/>
    </source>
</evidence>
<dbReference type="CTD" id="387119"/>
<dbReference type="GeneID" id="114428883"/>
<proteinExistence type="predicted"/>
<feature type="compositionally biased region" description="Gly residues" evidence="2">
    <location>
        <begin position="325"/>
        <end position="339"/>
    </location>
</feature>
<name>A0A6P7HD48_9TELE</name>
<evidence type="ECO:0000256" key="1">
    <source>
        <dbReference type="SAM" id="Coils"/>
    </source>
</evidence>
<sequence length="794" mass="88940">MWYRRDFEDDSNKKASPGCLPGPDPAWHSGLPGPGSSVCGGRRQSTVSDSGDTGIGTYCSDSVEDDSSSSTTPLPFQPLSQHHMSQDDDGIPIVHVMPSPSSSPHFRVPASPHSTGRWSRSSHLCTPAMSPLSAPSCLDMKDPQPIRRWSSLTKLSSGPDKSSTRTAGYQYNPDTQGSLDRGLRYKYRKEPLGSNVDLYLPLSSSFMCNSLLQRSPGAGPCYRYDRSSRSPGLDTDLSLSSSLSSPVKHHSLDVSYSALPESKLTRGGGQIYGLSLSTHGDLPLSHQADRSSPIQPALRTQMWLTEQMEYRPRAERGSELAGTGTVEGGSGGGGGGGDGPLPWQQGHQQEPDINQTLKGTSLPVNTLVKIKEGLLRQRELEIDRQKQQILQLHARIRENELRAQQVLQSQRGWFDDPHILNMEESAKRTPMQQPTVRLCCDEDLGRKLAVAELEVLQLNEFFKQVNQKYTEDIRKLEEKIKTRDRYISSLKKKCQRESDQNQEKQQRIETLEKYLSDLPTLDEVQVQAKQQEEVQQKAKDLEKTVTRLQRSIEEGCALMKEKDIKIEMQAKREKELIASVHSLQLKVQQCLDDGVRLPVQDLKRLEVENSLLLEQQDHSSRLFKHQKEQIERLTSQLTATSTRLQKKRGLSHRQQSHSQEKEEIPATPSRGFPQQQQQQQQVEGGSGVNPLSHVQMTEVGRLLKEMSLCLLDLQGLCSILAQRAQGKEPNLSLLLGMKSLSVSAEESDRKEAAVEDELRFKLLEVGQLRRDIDDLQKNVSDRYAQYKGDSCVSQ</sequence>
<feature type="region of interest" description="Disordered" evidence="2">
    <location>
        <begin position="312"/>
        <end position="348"/>
    </location>
</feature>
<feature type="region of interest" description="Disordered" evidence="2">
    <location>
        <begin position="635"/>
        <end position="690"/>
    </location>
</feature>
<feature type="coiled-coil region" evidence="1">
    <location>
        <begin position="459"/>
        <end position="551"/>
    </location>
</feature>
<protein>
    <submittedName>
        <fullName evidence="4">Centrosomal protein of 85 kDa-like isoform X1</fullName>
    </submittedName>
</protein>
<dbReference type="RefSeq" id="XP_028253445.1">
    <property type="nucleotide sequence ID" value="XM_028397644.1"/>
</dbReference>
<evidence type="ECO:0000313" key="3">
    <source>
        <dbReference type="Proteomes" id="UP000515145"/>
    </source>
</evidence>
<feature type="region of interest" description="Disordered" evidence="2">
    <location>
        <begin position="150"/>
        <end position="175"/>
    </location>
</feature>
<reference evidence="4" key="1">
    <citation type="submission" date="2025-08" db="UniProtKB">
        <authorList>
            <consortium name="RefSeq"/>
        </authorList>
    </citation>
    <scope>IDENTIFICATION</scope>
</reference>
<feature type="compositionally biased region" description="Polar residues" evidence="2">
    <location>
        <begin position="71"/>
        <end position="83"/>
    </location>
</feature>
<keyword evidence="3" id="KW-1185">Reference proteome</keyword>
<organism evidence="3 4">
    <name type="scientific">Parambassis ranga</name>
    <name type="common">Indian glassy fish</name>
    <dbReference type="NCBI Taxonomy" id="210632"/>
    <lineage>
        <taxon>Eukaryota</taxon>
        <taxon>Metazoa</taxon>
        <taxon>Chordata</taxon>
        <taxon>Craniata</taxon>
        <taxon>Vertebrata</taxon>
        <taxon>Euteleostomi</taxon>
        <taxon>Actinopterygii</taxon>
        <taxon>Neopterygii</taxon>
        <taxon>Teleostei</taxon>
        <taxon>Neoteleostei</taxon>
        <taxon>Acanthomorphata</taxon>
        <taxon>Ovalentaria</taxon>
        <taxon>Ambassidae</taxon>
        <taxon>Parambassis</taxon>
    </lineage>
</organism>
<evidence type="ECO:0000256" key="2">
    <source>
        <dbReference type="SAM" id="MobiDB-lite"/>
    </source>
</evidence>
<dbReference type="InterPro" id="IPR040210">
    <property type="entry name" value="Cep85/Cep85L"/>
</dbReference>
<feature type="compositionally biased region" description="Polar residues" evidence="2">
    <location>
        <begin position="112"/>
        <end position="122"/>
    </location>
</feature>
<keyword evidence="1" id="KW-0175">Coiled coil</keyword>
<feature type="coiled-coil region" evidence="1">
    <location>
        <begin position="375"/>
        <end position="402"/>
    </location>
</feature>
<dbReference type="OrthoDB" id="5972981at2759"/>
<feature type="region of interest" description="Disordered" evidence="2">
    <location>
        <begin position="1"/>
        <end position="122"/>
    </location>
</feature>
<accession>A0A6P7HD48</accession>
<dbReference type="GO" id="GO:0005813">
    <property type="term" value="C:centrosome"/>
    <property type="evidence" value="ECO:0007669"/>
    <property type="project" value="TreeGrafter"/>
</dbReference>